<name>A0A6M8HE18_9PROT</name>
<evidence type="ECO:0000313" key="1">
    <source>
        <dbReference type="EMBL" id="QKE88650.1"/>
    </source>
</evidence>
<sequence length="63" mass="6607">MLEADINGLEIGSTTSGMLRVNVFPPGVSVALSLSAEEARWLAGALRYWADVSEGNASPPFAN</sequence>
<gene>
    <name evidence="1" type="ORF">HN018_19375</name>
</gene>
<dbReference type="AlphaFoldDB" id="A0A6M8HE18"/>
<reference evidence="1 2" key="1">
    <citation type="journal article" date="2014" name="World J. Microbiol. Biotechnol.">
        <title>Biodiversity and physiological characteristics of Antarctic and Arctic lichens-associated bacteria.</title>
        <authorList>
            <person name="Lee Y.M."/>
            <person name="Kim E.H."/>
            <person name="Lee H.K."/>
            <person name="Hong S.G."/>
        </authorList>
    </citation>
    <scope>NUCLEOTIDE SEQUENCE [LARGE SCALE GENOMIC DNA]</scope>
    <source>
        <strain evidence="1 2">PAMC 26569</strain>
    </source>
</reference>
<evidence type="ECO:0000313" key="2">
    <source>
        <dbReference type="Proteomes" id="UP000500767"/>
    </source>
</evidence>
<keyword evidence="2" id="KW-1185">Reference proteome</keyword>
<dbReference type="EMBL" id="CP053708">
    <property type="protein sequence ID" value="QKE88650.1"/>
    <property type="molecule type" value="Genomic_DNA"/>
</dbReference>
<organism evidence="1 2">
    <name type="scientific">Lichenicola cladoniae</name>
    <dbReference type="NCBI Taxonomy" id="1484109"/>
    <lineage>
        <taxon>Bacteria</taxon>
        <taxon>Pseudomonadati</taxon>
        <taxon>Pseudomonadota</taxon>
        <taxon>Alphaproteobacteria</taxon>
        <taxon>Acetobacterales</taxon>
        <taxon>Acetobacteraceae</taxon>
        <taxon>Lichenicola</taxon>
    </lineage>
</organism>
<dbReference type="KEGG" id="lck:HN018_19375"/>
<proteinExistence type="predicted"/>
<accession>A0A6M8HE18</accession>
<protein>
    <submittedName>
        <fullName evidence="1">Uncharacterized protein</fullName>
    </submittedName>
</protein>
<dbReference type="Proteomes" id="UP000500767">
    <property type="component" value="Chromosome"/>
</dbReference>
<dbReference type="RefSeq" id="WP_171837898.1">
    <property type="nucleotide sequence ID" value="NZ_CP053708.1"/>
</dbReference>